<accession>A0A0C2U8F2</accession>
<organism evidence="1 2">
    <name type="scientific">Paramagnetospirillum magnetotacticum MS-1</name>
    <dbReference type="NCBI Taxonomy" id="272627"/>
    <lineage>
        <taxon>Bacteria</taxon>
        <taxon>Pseudomonadati</taxon>
        <taxon>Pseudomonadota</taxon>
        <taxon>Alphaproteobacteria</taxon>
        <taxon>Rhodospirillales</taxon>
        <taxon>Magnetospirillaceae</taxon>
        <taxon>Paramagnetospirillum</taxon>
    </lineage>
</organism>
<evidence type="ECO:0000313" key="2">
    <source>
        <dbReference type="Proteomes" id="UP000031971"/>
    </source>
</evidence>
<reference evidence="1 2" key="1">
    <citation type="submission" date="2015-01" db="EMBL/GenBank/DDBJ databases">
        <title>Genome Sequence of Magnetospirillum magnetotacticum Strain MS-1.</title>
        <authorList>
            <person name="Marinov G.K."/>
            <person name="Smalley M.D."/>
            <person name="DeSalvo G."/>
        </authorList>
    </citation>
    <scope>NUCLEOTIDE SEQUENCE [LARGE SCALE GENOMIC DNA]</scope>
    <source>
        <strain evidence="1 2">MS-1</strain>
    </source>
</reference>
<dbReference type="STRING" id="272627.CCC_00843"/>
<proteinExistence type="predicted"/>
<keyword evidence="2" id="KW-1185">Reference proteome</keyword>
<comment type="caution">
    <text evidence="1">The sequence shown here is derived from an EMBL/GenBank/DDBJ whole genome shotgun (WGS) entry which is preliminary data.</text>
</comment>
<dbReference type="AlphaFoldDB" id="A0A0C2U8F2"/>
<dbReference type="Proteomes" id="UP000031971">
    <property type="component" value="Unassembled WGS sequence"/>
</dbReference>
<dbReference type="RefSeq" id="WP_009871295.1">
    <property type="nucleotide sequence ID" value="NZ_JXSL01000030.1"/>
</dbReference>
<evidence type="ECO:0000313" key="1">
    <source>
        <dbReference type="EMBL" id="KIL97782.1"/>
    </source>
</evidence>
<name>A0A0C2U8F2_PARME</name>
<sequence>MLRALITAAFPQAGQQPSLARWLLPLALRFLRHPAEIMALTRRIRSKGRVDDDLYPLW</sequence>
<gene>
    <name evidence="1" type="ORF">CCC_00843</name>
</gene>
<protein>
    <submittedName>
        <fullName evidence="1">Uncharacterized protein</fullName>
    </submittedName>
</protein>
<dbReference type="EMBL" id="JXSL01000030">
    <property type="protein sequence ID" value="KIL97782.1"/>
    <property type="molecule type" value="Genomic_DNA"/>
</dbReference>